<keyword evidence="2" id="KW-0963">Cytoplasm</keyword>
<dbReference type="AlphaFoldDB" id="A0A084GP27"/>
<dbReference type="PROSITE" id="PS00041">
    <property type="entry name" value="HTH_ARAC_FAMILY_1"/>
    <property type="match status" value="1"/>
</dbReference>
<dbReference type="InterPro" id="IPR041522">
    <property type="entry name" value="CdaR_GGDEF"/>
</dbReference>
<dbReference type="Gene3D" id="3.40.50.2300">
    <property type="match status" value="1"/>
</dbReference>
<dbReference type="SMART" id="SM00342">
    <property type="entry name" value="HTH_ARAC"/>
    <property type="match status" value="1"/>
</dbReference>
<dbReference type="PRINTS" id="PR00032">
    <property type="entry name" value="HTHARAC"/>
</dbReference>
<evidence type="ECO:0000259" key="10">
    <source>
        <dbReference type="PROSITE" id="PS50110"/>
    </source>
</evidence>
<dbReference type="Proteomes" id="UP000028549">
    <property type="component" value="Unassembled WGS sequence"/>
</dbReference>
<evidence type="ECO:0000256" key="5">
    <source>
        <dbReference type="ARBA" id="ARBA00023015"/>
    </source>
</evidence>
<dbReference type="PROSITE" id="PS01124">
    <property type="entry name" value="HTH_ARAC_FAMILY_2"/>
    <property type="match status" value="1"/>
</dbReference>
<evidence type="ECO:0000256" key="1">
    <source>
        <dbReference type="ARBA" id="ARBA00004496"/>
    </source>
</evidence>
<proteinExistence type="predicted"/>
<evidence type="ECO:0000256" key="8">
    <source>
        <dbReference type="PROSITE-ProRule" id="PRU00169"/>
    </source>
</evidence>
<dbReference type="EMBL" id="JNVC02000013">
    <property type="protein sequence ID" value="KEZ49089.1"/>
    <property type="molecule type" value="Genomic_DNA"/>
</dbReference>
<dbReference type="Pfam" id="PF12833">
    <property type="entry name" value="HTH_18"/>
    <property type="match status" value="1"/>
</dbReference>
<dbReference type="InterPro" id="IPR001789">
    <property type="entry name" value="Sig_transdc_resp-reg_receiver"/>
</dbReference>
<dbReference type="GO" id="GO:0043565">
    <property type="term" value="F:sequence-specific DNA binding"/>
    <property type="evidence" value="ECO:0007669"/>
    <property type="project" value="InterPro"/>
</dbReference>
<dbReference type="Pfam" id="PF17853">
    <property type="entry name" value="GGDEF_2"/>
    <property type="match status" value="1"/>
</dbReference>
<dbReference type="GO" id="GO:0005737">
    <property type="term" value="C:cytoplasm"/>
    <property type="evidence" value="ECO:0007669"/>
    <property type="project" value="UniProtKB-SubCell"/>
</dbReference>
<evidence type="ECO:0000256" key="7">
    <source>
        <dbReference type="ARBA" id="ARBA00023163"/>
    </source>
</evidence>
<keyword evidence="5" id="KW-0805">Transcription regulation</keyword>
<keyword evidence="6" id="KW-0238">DNA-binding</keyword>
<gene>
    <name evidence="11" type="ORF">GS18_0216920</name>
</gene>
<evidence type="ECO:0000313" key="12">
    <source>
        <dbReference type="Proteomes" id="UP000028549"/>
    </source>
</evidence>
<evidence type="ECO:0008006" key="13">
    <source>
        <dbReference type="Google" id="ProtNLM"/>
    </source>
</evidence>
<comment type="caution">
    <text evidence="11">The sequence shown here is derived from an EMBL/GenBank/DDBJ whole genome shotgun (WGS) entry which is preliminary data.</text>
</comment>
<dbReference type="Pfam" id="PF00072">
    <property type="entry name" value="Response_reg"/>
    <property type="match status" value="1"/>
</dbReference>
<dbReference type="InterPro" id="IPR051552">
    <property type="entry name" value="HptR"/>
</dbReference>
<evidence type="ECO:0000256" key="3">
    <source>
        <dbReference type="ARBA" id="ARBA00022553"/>
    </source>
</evidence>
<dbReference type="PROSITE" id="PS50110">
    <property type="entry name" value="RESPONSE_REGULATORY"/>
    <property type="match status" value="1"/>
</dbReference>
<dbReference type="SMART" id="SM00448">
    <property type="entry name" value="REC"/>
    <property type="match status" value="1"/>
</dbReference>
<feature type="domain" description="Response regulatory" evidence="10">
    <location>
        <begin position="2"/>
        <end position="119"/>
    </location>
</feature>
<evidence type="ECO:0000259" key="9">
    <source>
        <dbReference type="PROSITE" id="PS01124"/>
    </source>
</evidence>
<dbReference type="InterPro" id="IPR020449">
    <property type="entry name" value="Tscrpt_reg_AraC-type_HTH"/>
</dbReference>
<dbReference type="STRING" id="246786.GS18_0216920"/>
<dbReference type="PANTHER" id="PTHR42713">
    <property type="entry name" value="HISTIDINE KINASE-RELATED"/>
    <property type="match status" value="1"/>
</dbReference>
<evidence type="ECO:0000256" key="4">
    <source>
        <dbReference type="ARBA" id="ARBA00023012"/>
    </source>
</evidence>
<name>A0A084GP27_METID</name>
<evidence type="ECO:0000256" key="2">
    <source>
        <dbReference type="ARBA" id="ARBA00022490"/>
    </source>
</evidence>
<dbReference type="InterPro" id="IPR011006">
    <property type="entry name" value="CheY-like_superfamily"/>
</dbReference>
<reference evidence="11 12" key="1">
    <citation type="journal article" date="2005" name="Int. J. Syst. Evol. Microbiol.">
        <title>Bacillus cibi sp. nov., isolated from jeotgal, a traditional Korean fermented seafood.</title>
        <authorList>
            <person name="Yoon J.H."/>
            <person name="Lee C.H."/>
            <person name="Oh T.K."/>
        </authorList>
    </citation>
    <scope>NUCLEOTIDE SEQUENCE [LARGE SCALE GENOMIC DNA]</scope>
    <source>
        <strain evidence="11 12">DSM 16189</strain>
    </source>
</reference>
<keyword evidence="12" id="KW-1185">Reference proteome</keyword>
<keyword evidence="3 8" id="KW-0597">Phosphoprotein</keyword>
<dbReference type="Gene3D" id="1.10.10.60">
    <property type="entry name" value="Homeodomain-like"/>
    <property type="match status" value="2"/>
</dbReference>
<dbReference type="SUPFAM" id="SSF52172">
    <property type="entry name" value="CheY-like"/>
    <property type="match status" value="1"/>
</dbReference>
<feature type="domain" description="HTH araC/xylS-type" evidence="9">
    <location>
        <begin position="414"/>
        <end position="512"/>
    </location>
</feature>
<evidence type="ECO:0000313" key="11">
    <source>
        <dbReference type="EMBL" id="KEZ49089.1"/>
    </source>
</evidence>
<keyword evidence="4" id="KW-0902">Two-component regulatory system</keyword>
<accession>A0A084GP27</accession>
<dbReference type="InterPro" id="IPR018062">
    <property type="entry name" value="HTH_AraC-typ_CS"/>
</dbReference>
<dbReference type="PANTHER" id="PTHR42713:SF3">
    <property type="entry name" value="TRANSCRIPTIONAL REGULATORY PROTEIN HPTR"/>
    <property type="match status" value="1"/>
</dbReference>
<dbReference type="CDD" id="cd17536">
    <property type="entry name" value="REC_YesN-like"/>
    <property type="match status" value="1"/>
</dbReference>
<dbReference type="SUPFAM" id="SSF46689">
    <property type="entry name" value="Homeodomain-like"/>
    <property type="match status" value="2"/>
</dbReference>
<evidence type="ECO:0000256" key="6">
    <source>
        <dbReference type="ARBA" id="ARBA00023125"/>
    </source>
</evidence>
<dbReference type="InterPro" id="IPR009057">
    <property type="entry name" value="Homeodomain-like_sf"/>
</dbReference>
<sequence length="521" mass="60261">MKLLITEDEEIERIALKKIIETEFRDIQIVGLAENGRRAIEIASEHKPDILLMDIKMPGINGLEAIKEIQKIVPDAKILIVSSYDTFDYAQQALRLGVKDYLLKPSKREVILSTIQKVIDDIKKDRLESERKQQTEERMQKMIPIVEADLVTQLLFDHVHDVHLHECMGLLDVDQKQPSYVVLIHFSQDTLTGRLEQMYGELKRTIQLHTKGWVGPMSGLQVPIIVFAEGEIHQYRRNAVSLVQKILHNLSGVFSASAAIGIGKAYPALEQIRQSYYEALRASISAGSKARYSFYSDIISNEKIKDRDMHHIEELILEELRIGEWEGVRSHFQAMTAYFEKFQHPLAEAEQKVYDTMTLMIRYLDEMGFVIRKPVFSFSATSYLQMKTEVNFILEDVMSQYKRVTENLQEDIPNRMKQHIRKNCHTDLSLEAMAKEFSLSPQYVSKIFKEELGISYIDYLTKCRIEKAKKLMEKGSRSLKEIAFEVGYNDPNYFSRVFKKVCKKSPSQYKDSLVSIGQKDK</sequence>
<protein>
    <recommendedName>
        <fullName evidence="13">AraC family transcriptional regulator</fullName>
    </recommendedName>
</protein>
<dbReference type="OrthoDB" id="9794370at2"/>
<organism evidence="11 12">
    <name type="scientific">Metabacillus indicus</name>
    <name type="common">Bacillus indicus</name>
    <dbReference type="NCBI Taxonomy" id="246786"/>
    <lineage>
        <taxon>Bacteria</taxon>
        <taxon>Bacillati</taxon>
        <taxon>Bacillota</taxon>
        <taxon>Bacilli</taxon>
        <taxon>Bacillales</taxon>
        <taxon>Bacillaceae</taxon>
        <taxon>Metabacillus</taxon>
    </lineage>
</organism>
<dbReference type="GO" id="GO:0000160">
    <property type="term" value="P:phosphorelay signal transduction system"/>
    <property type="evidence" value="ECO:0007669"/>
    <property type="project" value="UniProtKB-KW"/>
</dbReference>
<comment type="subcellular location">
    <subcellularLocation>
        <location evidence="1">Cytoplasm</location>
    </subcellularLocation>
</comment>
<dbReference type="RefSeq" id="WP_029566606.1">
    <property type="nucleotide sequence ID" value="NZ_JNVC02000013.1"/>
</dbReference>
<keyword evidence="7" id="KW-0804">Transcription</keyword>
<dbReference type="GO" id="GO:0003700">
    <property type="term" value="F:DNA-binding transcription factor activity"/>
    <property type="evidence" value="ECO:0007669"/>
    <property type="project" value="InterPro"/>
</dbReference>
<dbReference type="InterPro" id="IPR018060">
    <property type="entry name" value="HTH_AraC"/>
</dbReference>
<feature type="modified residue" description="4-aspartylphosphate" evidence="8">
    <location>
        <position position="54"/>
    </location>
</feature>